<name>A0A067QNR0_9AGAM</name>
<evidence type="ECO:0000256" key="1">
    <source>
        <dbReference type="SAM" id="MobiDB-lite"/>
    </source>
</evidence>
<organism evidence="2 3">
    <name type="scientific">Jaapia argillacea MUCL 33604</name>
    <dbReference type="NCBI Taxonomy" id="933084"/>
    <lineage>
        <taxon>Eukaryota</taxon>
        <taxon>Fungi</taxon>
        <taxon>Dikarya</taxon>
        <taxon>Basidiomycota</taxon>
        <taxon>Agaricomycotina</taxon>
        <taxon>Agaricomycetes</taxon>
        <taxon>Agaricomycetidae</taxon>
        <taxon>Jaapiales</taxon>
        <taxon>Jaapiaceae</taxon>
        <taxon>Jaapia</taxon>
    </lineage>
</organism>
<gene>
    <name evidence="2" type="ORF">JAAARDRAFT_188455</name>
</gene>
<sequence>MDYTLSELDVWKHQPFTDELSFTAAADSLSTSTPLVVAIPGQRQHGSTWTLYDVKRNRPAVLFHAGIWAFGLPFEMGNYVLKGKNIPFGVLAAQVQSEVGFRCEISYGFDTVNDQSFYTKGDMFKDYIQNIPGFNRAGHPQCPWQNISGSPEQRRQFIMTSPLFSRKTPFNRNNVPNYPIHPRIAEALVREESDAWIASPRWPVALTYEDGELVALPESKRPGFEIGDIVWVSFYVSFIQGSQAWWPDYCPIELICVGRLGLTEDNDVRGDYHDIRKPLPTGKVHLPSSESGLIGDDLQALQSDGKQMHAEPPIASAIVGQSPSHSRSEIDFKINLEDHVMTQSLPSDNKDGVEQNDKFIDDFSGSDIGVGDELKTSPLSEHPHMEWEMTPLVSTRTPVKRPVTPPARRPKMKSTTGRSRR</sequence>
<dbReference type="InParanoid" id="A0A067QNR0"/>
<protein>
    <submittedName>
        <fullName evidence="2">Uncharacterized protein</fullName>
    </submittedName>
</protein>
<reference evidence="3" key="1">
    <citation type="journal article" date="2014" name="Proc. Natl. Acad. Sci. U.S.A.">
        <title>Extensive sampling of basidiomycete genomes demonstrates inadequacy of the white-rot/brown-rot paradigm for wood decay fungi.</title>
        <authorList>
            <person name="Riley R."/>
            <person name="Salamov A.A."/>
            <person name="Brown D.W."/>
            <person name="Nagy L.G."/>
            <person name="Floudas D."/>
            <person name="Held B.W."/>
            <person name="Levasseur A."/>
            <person name="Lombard V."/>
            <person name="Morin E."/>
            <person name="Otillar R."/>
            <person name="Lindquist E.A."/>
            <person name="Sun H."/>
            <person name="LaButti K.M."/>
            <person name="Schmutz J."/>
            <person name="Jabbour D."/>
            <person name="Luo H."/>
            <person name="Baker S.E."/>
            <person name="Pisabarro A.G."/>
            <person name="Walton J.D."/>
            <person name="Blanchette R.A."/>
            <person name="Henrissat B."/>
            <person name="Martin F."/>
            <person name="Cullen D."/>
            <person name="Hibbett D.S."/>
            <person name="Grigoriev I.V."/>
        </authorList>
    </citation>
    <scope>NUCLEOTIDE SEQUENCE [LARGE SCALE GENOMIC DNA]</scope>
    <source>
        <strain evidence="3">MUCL 33604</strain>
    </source>
</reference>
<feature type="region of interest" description="Disordered" evidence="1">
    <location>
        <begin position="376"/>
        <end position="421"/>
    </location>
</feature>
<dbReference type="EMBL" id="KL197709">
    <property type="protein sequence ID" value="KDQ65202.1"/>
    <property type="molecule type" value="Genomic_DNA"/>
</dbReference>
<dbReference type="Proteomes" id="UP000027265">
    <property type="component" value="Unassembled WGS sequence"/>
</dbReference>
<proteinExistence type="predicted"/>
<keyword evidence="3" id="KW-1185">Reference proteome</keyword>
<accession>A0A067QNR0</accession>
<dbReference type="OrthoDB" id="3034725at2759"/>
<evidence type="ECO:0000313" key="2">
    <source>
        <dbReference type="EMBL" id="KDQ65202.1"/>
    </source>
</evidence>
<dbReference type="AlphaFoldDB" id="A0A067QNR0"/>
<feature type="compositionally biased region" description="Basic residues" evidence="1">
    <location>
        <begin position="408"/>
        <end position="421"/>
    </location>
</feature>
<dbReference type="HOGENOM" id="CLU_652206_0_0_1"/>
<evidence type="ECO:0000313" key="3">
    <source>
        <dbReference type="Proteomes" id="UP000027265"/>
    </source>
</evidence>